<dbReference type="OMA" id="ICISNRR"/>
<keyword evidence="2" id="KW-1185">Reference proteome</keyword>
<sequence length="287" mass="33109">MMVVREKLKFMTLPPPPYILSKKSRTLLECLVKEIITCNPLIWRCNDREFVWGYQQPEAAHADVNVLVANNETFLKSYMLTLAPVRFPLANLRDSTLKPLPPNGFLPKNNKSLTFERVKALMSNDVCIVIGNEKCPDCVIENLPIKPAGEHSYIYSGNKYSFKLKKVKQMGPCTTGYLYLVKYGPKETSVSEGKKYKKREKRKMVLVHYYQWDNGVMPQGLHEILQLAVLCEPGKAICISNRRKEVFSMIHMFFTYIYVIKETIGLRMPSSYIPHFFKLNETKLDAP</sequence>
<protein>
    <submittedName>
        <fullName evidence="1">Uncharacterized protein</fullName>
    </submittedName>
</protein>
<gene>
    <name evidence="1" type="ORF">NECAME_13993</name>
</gene>
<accession>W2SR52</accession>
<dbReference type="AlphaFoldDB" id="W2SR52"/>
<evidence type="ECO:0000313" key="1">
    <source>
        <dbReference type="EMBL" id="ETN72115.1"/>
    </source>
</evidence>
<proteinExistence type="predicted"/>
<name>W2SR52_NECAM</name>
<dbReference type="KEGG" id="nai:NECAME_13993"/>
<dbReference type="Proteomes" id="UP000053676">
    <property type="component" value="Unassembled WGS sequence"/>
</dbReference>
<organism evidence="1 2">
    <name type="scientific">Necator americanus</name>
    <name type="common">Human hookworm</name>
    <dbReference type="NCBI Taxonomy" id="51031"/>
    <lineage>
        <taxon>Eukaryota</taxon>
        <taxon>Metazoa</taxon>
        <taxon>Ecdysozoa</taxon>
        <taxon>Nematoda</taxon>
        <taxon>Chromadorea</taxon>
        <taxon>Rhabditida</taxon>
        <taxon>Rhabditina</taxon>
        <taxon>Rhabditomorpha</taxon>
        <taxon>Strongyloidea</taxon>
        <taxon>Ancylostomatidae</taxon>
        <taxon>Bunostominae</taxon>
        <taxon>Necator</taxon>
    </lineage>
</organism>
<reference evidence="2" key="1">
    <citation type="journal article" date="2014" name="Nat. Genet.">
        <title>Genome of the human hookworm Necator americanus.</title>
        <authorList>
            <person name="Tang Y.T."/>
            <person name="Gao X."/>
            <person name="Rosa B.A."/>
            <person name="Abubucker S."/>
            <person name="Hallsworth-Pepin K."/>
            <person name="Martin J."/>
            <person name="Tyagi R."/>
            <person name="Heizer E."/>
            <person name="Zhang X."/>
            <person name="Bhonagiri-Palsikar V."/>
            <person name="Minx P."/>
            <person name="Warren W.C."/>
            <person name="Wang Q."/>
            <person name="Zhan B."/>
            <person name="Hotez P.J."/>
            <person name="Sternberg P.W."/>
            <person name="Dougall A."/>
            <person name="Gaze S.T."/>
            <person name="Mulvenna J."/>
            <person name="Sotillo J."/>
            <person name="Ranganathan S."/>
            <person name="Rabelo E.M."/>
            <person name="Wilson R.K."/>
            <person name="Felgner P.L."/>
            <person name="Bethony J."/>
            <person name="Hawdon J.M."/>
            <person name="Gasser R.B."/>
            <person name="Loukas A."/>
            <person name="Mitreva M."/>
        </authorList>
    </citation>
    <scope>NUCLEOTIDE SEQUENCE [LARGE SCALE GENOMIC DNA]</scope>
</reference>
<dbReference type="EMBL" id="KI665669">
    <property type="protein sequence ID" value="ETN72115.1"/>
    <property type="molecule type" value="Genomic_DNA"/>
</dbReference>
<dbReference type="OrthoDB" id="5873253at2759"/>
<evidence type="ECO:0000313" key="2">
    <source>
        <dbReference type="Proteomes" id="UP000053676"/>
    </source>
</evidence>